<gene>
    <name evidence="1" type="ORF">M2A_0320</name>
</gene>
<dbReference type="AlphaFoldDB" id="A0A081B703"/>
<evidence type="ECO:0000313" key="1">
    <source>
        <dbReference type="EMBL" id="GAK43821.1"/>
    </source>
</evidence>
<dbReference type="InterPro" id="IPR032609">
    <property type="entry name" value="DUF4893"/>
</dbReference>
<dbReference type="RefSeq" id="WP_158597229.1">
    <property type="nucleotide sequence ID" value="NZ_BBIO01000001.1"/>
</dbReference>
<comment type="caution">
    <text evidence="1">The sequence shown here is derived from an EMBL/GenBank/DDBJ whole genome shotgun (WGS) entry which is preliminary data.</text>
</comment>
<organism evidence="1 2">
    <name type="scientific">Tepidicaulis marinus</name>
    <dbReference type="NCBI Taxonomy" id="1333998"/>
    <lineage>
        <taxon>Bacteria</taxon>
        <taxon>Pseudomonadati</taxon>
        <taxon>Pseudomonadota</taxon>
        <taxon>Alphaproteobacteria</taxon>
        <taxon>Hyphomicrobiales</taxon>
        <taxon>Parvibaculaceae</taxon>
        <taxon>Tepidicaulis</taxon>
    </lineage>
</organism>
<dbReference type="Pfam" id="PF16233">
    <property type="entry name" value="DUF4893"/>
    <property type="match status" value="1"/>
</dbReference>
<proteinExistence type="predicted"/>
<accession>A0A081B703</accession>
<evidence type="ECO:0000313" key="2">
    <source>
        <dbReference type="Proteomes" id="UP000028702"/>
    </source>
</evidence>
<reference evidence="1 2" key="1">
    <citation type="submission" date="2014-07" db="EMBL/GenBank/DDBJ databases">
        <title>Tepidicaulis marinum gen. nov., sp. nov., a novel marine bacterium denitrifying nitrate to nitrous oxide strictly under microaerobic conditions.</title>
        <authorList>
            <person name="Takeuchi M."/>
            <person name="Yamagishi T."/>
            <person name="Kamagata Y."/>
            <person name="Oshima K."/>
            <person name="Hattori M."/>
            <person name="Katayama T."/>
            <person name="Hanada S."/>
            <person name="Tamaki H."/>
            <person name="Marumo K."/>
            <person name="Maeda H."/>
            <person name="Nedachi M."/>
            <person name="Iwasaki W."/>
            <person name="Suwa Y."/>
            <person name="Sakata S."/>
        </authorList>
    </citation>
    <scope>NUCLEOTIDE SEQUENCE [LARGE SCALE GENOMIC DNA]</scope>
    <source>
        <strain evidence="1 2">MA2</strain>
    </source>
</reference>
<dbReference type="Proteomes" id="UP000028702">
    <property type="component" value="Unassembled WGS sequence"/>
</dbReference>
<name>A0A081B703_9HYPH</name>
<keyword evidence="2" id="KW-1185">Reference proteome</keyword>
<protein>
    <submittedName>
        <fullName evidence="1">Conserved protein</fullName>
    </submittedName>
</protein>
<sequence length="204" mass="22814">MASGPAHAQEEAAQRSIPDEYRWENVITDFDKDRLERLEEALALGNEEAAGAPSVSYDDRLALKSVMEAEAVPVDDSHLLGWRGCRMIKVGGRFAGLAVYPFFDCRITVVDGFLFFEKRSGSQRMSGRLYQNDALSRILLAAPTYNDAPQRPYMSEADESTNPQIQNAVGVLNQLEDGRLRILFPWPALEASYTVLELRSLDNL</sequence>
<dbReference type="EMBL" id="BBIO01000001">
    <property type="protein sequence ID" value="GAK43821.1"/>
    <property type="molecule type" value="Genomic_DNA"/>
</dbReference>
<dbReference type="eggNOG" id="ENOG5033K3B">
    <property type="taxonomic scope" value="Bacteria"/>
</dbReference>